<protein>
    <submittedName>
        <fullName evidence="2">Uncharacterized protein</fullName>
    </submittedName>
</protein>
<reference evidence="2" key="1">
    <citation type="submission" date="2020-05" db="EMBL/GenBank/DDBJ databases">
        <authorList>
            <person name="Chiriac C."/>
            <person name="Salcher M."/>
            <person name="Ghai R."/>
            <person name="Kavagutti S V."/>
        </authorList>
    </citation>
    <scope>NUCLEOTIDE SEQUENCE</scope>
</reference>
<organism evidence="2">
    <name type="scientific">uncultured Caudovirales phage</name>
    <dbReference type="NCBI Taxonomy" id="2100421"/>
    <lineage>
        <taxon>Viruses</taxon>
        <taxon>Duplodnaviria</taxon>
        <taxon>Heunggongvirae</taxon>
        <taxon>Uroviricota</taxon>
        <taxon>Caudoviricetes</taxon>
        <taxon>Peduoviridae</taxon>
        <taxon>Maltschvirus</taxon>
        <taxon>Maltschvirus maltsch</taxon>
    </lineage>
</organism>
<dbReference type="EMBL" id="LR797074">
    <property type="protein sequence ID" value="CAB4185125.1"/>
    <property type="molecule type" value="Genomic_DNA"/>
</dbReference>
<evidence type="ECO:0000313" key="2">
    <source>
        <dbReference type="EMBL" id="CAB4173512.1"/>
    </source>
</evidence>
<evidence type="ECO:0000313" key="3">
    <source>
        <dbReference type="EMBL" id="CAB4185125.1"/>
    </source>
</evidence>
<keyword evidence="1" id="KW-0812">Transmembrane</keyword>
<gene>
    <name evidence="3" type="ORF">UFOVP1120_5</name>
    <name evidence="4" type="ORF">UFOVP1183_48</name>
    <name evidence="5" type="ORF">UFOVP1227_31</name>
    <name evidence="6" type="ORF">UFOVP1571_5</name>
    <name evidence="2" type="ORF">UFOVP955_34</name>
</gene>
<evidence type="ECO:0000256" key="1">
    <source>
        <dbReference type="SAM" id="Phobius"/>
    </source>
</evidence>
<feature type="transmembrane region" description="Helical" evidence="1">
    <location>
        <begin position="12"/>
        <end position="32"/>
    </location>
</feature>
<keyword evidence="1" id="KW-0472">Membrane</keyword>
<proteinExistence type="predicted"/>
<dbReference type="EMBL" id="LR798413">
    <property type="protein sequence ID" value="CAB5229593.1"/>
    <property type="molecule type" value="Genomic_DNA"/>
</dbReference>
<evidence type="ECO:0000313" key="6">
    <source>
        <dbReference type="EMBL" id="CAB5229593.1"/>
    </source>
</evidence>
<dbReference type="EMBL" id="LR797125">
    <property type="protein sequence ID" value="CAB4188587.1"/>
    <property type="molecule type" value="Genomic_DNA"/>
</dbReference>
<sequence length="74" mass="7989">MTGILDRLPPLWRHAAFSFVAVFLATELPYVAANYTTWQLSPVVLTVVGMCLPLAIAYSTKLTTRYGVGSTAGV</sequence>
<dbReference type="EMBL" id="LR797172">
    <property type="protein sequence ID" value="CAB4191373.1"/>
    <property type="molecule type" value="Genomic_DNA"/>
</dbReference>
<name>A0A6J5PQQ5_9CAUD</name>
<evidence type="ECO:0000313" key="4">
    <source>
        <dbReference type="EMBL" id="CAB4188587.1"/>
    </source>
</evidence>
<keyword evidence="1" id="KW-1133">Transmembrane helix</keyword>
<dbReference type="EMBL" id="LR796904">
    <property type="protein sequence ID" value="CAB4173512.1"/>
    <property type="molecule type" value="Genomic_DNA"/>
</dbReference>
<accession>A0A6J5PQQ5</accession>
<evidence type="ECO:0000313" key="5">
    <source>
        <dbReference type="EMBL" id="CAB4191373.1"/>
    </source>
</evidence>
<feature type="transmembrane region" description="Helical" evidence="1">
    <location>
        <begin position="38"/>
        <end position="58"/>
    </location>
</feature>